<keyword evidence="11" id="KW-0865">Zymogen</keyword>
<organism evidence="18 19">
    <name type="scientific">Aspergillus avenaceus</name>
    <dbReference type="NCBI Taxonomy" id="36643"/>
    <lineage>
        <taxon>Eukaryota</taxon>
        <taxon>Fungi</taxon>
        <taxon>Dikarya</taxon>
        <taxon>Ascomycota</taxon>
        <taxon>Pezizomycotina</taxon>
        <taxon>Eurotiomycetes</taxon>
        <taxon>Eurotiomycetidae</taxon>
        <taxon>Eurotiales</taxon>
        <taxon>Aspergillaceae</taxon>
        <taxon>Aspergillus</taxon>
        <taxon>Aspergillus subgen. Circumdati</taxon>
    </lineage>
</organism>
<dbReference type="EC" id="3.4.23.18" evidence="4"/>
<feature type="domain" description="Peptidase A1" evidence="17">
    <location>
        <begin position="106"/>
        <end position="421"/>
    </location>
</feature>
<name>A0A5N6TMS0_ASPAV</name>
<dbReference type="FunFam" id="2.40.70.10:FF:000024">
    <property type="entry name" value="Endothiapepsin"/>
    <property type="match status" value="1"/>
</dbReference>
<sequence>MKFLLSFLAVLSLAFGVFALPHSGSQLKGRSFRVERVQRGNRPVHGPTALRRAYEKFGIVPADLNIDLDDFEPLTKKHAAVSRQDVSEPDQTGAVSAASVQGDAAFVSPVTIGGQKVVLNFDTGSADFWVMNTELSTAAQKGHAVYNPSNSTTFKKMEGATFNISYGDASYAYGGVGTDIVNIGGATVNNQAIGIPDTVSDAFIEDTTSNGLVGLGFSSLNTVKPDQQKTFFENVADSLQEPVMTASLRADGVGEYEFGLLDHSKYEGDIANVTVDSSNGFWQFKSEYYAVGDGSVKNITETPTSIADTGTSLMLLSQEVVDAYYAEVQHAVYASSASGYIFPCNASLPSLSIAVGPRHLATVPGHLINFSEVGVNKTTGGKVCYGGVQTNHGSSMQILGDVFLKAFFAVFDLRGPSFGIASPK</sequence>
<dbReference type="AlphaFoldDB" id="A0A5N6TMS0"/>
<keyword evidence="19" id="KW-1185">Reference proteome</keyword>
<keyword evidence="12" id="KW-0325">Glycoprotein</keyword>
<keyword evidence="6" id="KW-0964">Secreted</keyword>
<feature type="active site" evidence="15">
    <location>
        <position position="308"/>
    </location>
</feature>
<dbReference type="PROSITE" id="PS51767">
    <property type="entry name" value="PEPTIDASE_A1"/>
    <property type="match status" value="1"/>
</dbReference>
<dbReference type="OrthoDB" id="2747330at2759"/>
<evidence type="ECO:0000313" key="18">
    <source>
        <dbReference type="EMBL" id="KAE8147605.1"/>
    </source>
</evidence>
<dbReference type="InterPro" id="IPR033121">
    <property type="entry name" value="PEPTIDASE_A1"/>
</dbReference>
<feature type="active site" evidence="15">
    <location>
        <position position="122"/>
    </location>
</feature>
<dbReference type="FunFam" id="2.40.70.10:FF:000026">
    <property type="entry name" value="Endothiapepsin"/>
    <property type="match status" value="1"/>
</dbReference>
<protein>
    <recommendedName>
        <fullName evidence="5">Aspergillopepsin-1</fullName>
        <ecNumber evidence="4">3.4.23.18</ecNumber>
    </recommendedName>
    <alternativeName>
        <fullName evidence="13">Aspergillopepsin I</fullName>
    </alternativeName>
    <alternativeName>
        <fullName evidence="14">Aspergillopeptidase A</fullName>
    </alternativeName>
</protein>
<dbReference type="GO" id="GO:0004190">
    <property type="term" value="F:aspartic-type endopeptidase activity"/>
    <property type="evidence" value="ECO:0007669"/>
    <property type="project" value="UniProtKB-KW"/>
</dbReference>
<evidence type="ECO:0000256" key="15">
    <source>
        <dbReference type="PIRSR" id="PIRSR601461-1"/>
    </source>
</evidence>
<evidence type="ECO:0000313" key="19">
    <source>
        <dbReference type="Proteomes" id="UP000325780"/>
    </source>
</evidence>
<dbReference type="Pfam" id="PF00026">
    <property type="entry name" value="Asp"/>
    <property type="match status" value="1"/>
</dbReference>
<evidence type="ECO:0000259" key="17">
    <source>
        <dbReference type="PROSITE" id="PS51767"/>
    </source>
</evidence>
<evidence type="ECO:0000256" key="6">
    <source>
        <dbReference type="ARBA" id="ARBA00022525"/>
    </source>
</evidence>
<gene>
    <name evidence="18" type="ORF">BDV25DRAFT_159986</name>
</gene>
<keyword evidence="8 16" id="KW-0732">Signal</keyword>
<dbReference type="InterPro" id="IPR034163">
    <property type="entry name" value="Aspergillopepsin-like_cat_dom"/>
</dbReference>
<comment type="subcellular location">
    <subcellularLocation>
        <location evidence="2">Secreted</location>
    </subcellularLocation>
</comment>
<dbReference type="GO" id="GO:0006508">
    <property type="term" value="P:proteolysis"/>
    <property type="evidence" value="ECO:0007669"/>
    <property type="project" value="UniProtKB-KW"/>
</dbReference>
<evidence type="ECO:0000256" key="12">
    <source>
        <dbReference type="ARBA" id="ARBA00023180"/>
    </source>
</evidence>
<feature type="chain" id="PRO_5024789492" description="Aspergillopepsin-1" evidence="16">
    <location>
        <begin position="20"/>
        <end position="424"/>
    </location>
</feature>
<evidence type="ECO:0000256" key="16">
    <source>
        <dbReference type="SAM" id="SignalP"/>
    </source>
</evidence>
<evidence type="ECO:0000256" key="5">
    <source>
        <dbReference type="ARBA" id="ARBA00020252"/>
    </source>
</evidence>
<dbReference type="InterPro" id="IPR001461">
    <property type="entry name" value="Aspartic_peptidase_A1"/>
</dbReference>
<evidence type="ECO:0000256" key="9">
    <source>
        <dbReference type="ARBA" id="ARBA00022750"/>
    </source>
</evidence>
<comment type="catalytic activity">
    <reaction evidence="1">
        <text>Hydrolysis of proteins with broad specificity. Generally favors hydrophobic residues in P1 and P1', but also accepts Lys in P1, which leads to activation of trypsinogen. Does not clot milk.</text>
        <dbReference type="EC" id="3.4.23.18"/>
    </reaction>
</comment>
<accession>A0A5N6TMS0</accession>
<evidence type="ECO:0000256" key="1">
    <source>
        <dbReference type="ARBA" id="ARBA00000391"/>
    </source>
</evidence>
<comment type="similarity">
    <text evidence="3">Belongs to the peptidase A1 family.</text>
</comment>
<dbReference type="Gene3D" id="2.40.70.10">
    <property type="entry name" value="Acid Proteases"/>
    <property type="match status" value="2"/>
</dbReference>
<evidence type="ECO:0000256" key="11">
    <source>
        <dbReference type="ARBA" id="ARBA00023145"/>
    </source>
</evidence>
<keyword evidence="7" id="KW-0645">Protease</keyword>
<dbReference type="PANTHER" id="PTHR47966">
    <property type="entry name" value="BETA-SITE APP-CLEAVING ENZYME, ISOFORM A-RELATED"/>
    <property type="match status" value="1"/>
</dbReference>
<dbReference type="PRINTS" id="PR00792">
    <property type="entry name" value="PEPSIN"/>
</dbReference>
<dbReference type="InterPro" id="IPR021109">
    <property type="entry name" value="Peptidase_aspartic_dom_sf"/>
</dbReference>
<dbReference type="CDD" id="cd06097">
    <property type="entry name" value="Aspergillopepsin_like"/>
    <property type="match status" value="1"/>
</dbReference>
<dbReference type="PANTHER" id="PTHR47966:SF23">
    <property type="entry name" value="ASPARTIC ENDOPEPTIDASE, PUTATIVE (AFU_ORTHOLOGUE AFUA_2G15950)-RELATED"/>
    <property type="match status" value="1"/>
</dbReference>
<dbReference type="GO" id="GO:0005576">
    <property type="term" value="C:extracellular region"/>
    <property type="evidence" value="ECO:0007669"/>
    <property type="project" value="UniProtKB-SubCell"/>
</dbReference>
<evidence type="ECO:0000256" key="4">
    <source>
        <dbReference type="ARBA" id="ARBA00013210"/>
    </source>
</evidence>
<reference evidence="18 19" key="1">
    <citation type="submission" date="2019-04" db="EMBL/GenBank/DDBJ databases">
        <title>Friends and foes A comparative genomics study of 23 Aspergillus species from section Flavi.</title>
        <authorList>
            <consortium name="DOE Joint Genome Institute"/>
            <person name="Kjaerbolling I."/>
            <person name="Vesth T."/>
            <person name="Frisvad J.C."/>
            <person name="Nybo J.L."/>
            <person name="Theobald S."/>
            <person name="Kildgaard S."/>
            <person name="Isbrandt T."/>
            <person name="Kuo A."/>
            <person name="Sato A."/>
            <person name="Lyhne E.K."/>
            <person name="Kogle M.E."/>
            <person name="Wiebenga A."/>
            <person name="Kun R.S."/>
            <person name="Lubbers R.J."/>
            <person name="Makela M.R."/>
            <person name="Barry K."/>
            <person name="Chovatia M."/>
            <person name="Clum A."/>
            <person name="Daum C."/>
            <person name="Haridas S."/>
            <person name="He G."/>
            <person name="LaButti K."/>
            <person name="Lipzen A."/>
            <person name="Mondo S."/>
            <person name="Riley R."/>
            <person name="Salamov A."/>
            <person name="Simmons B.A."/>
            <person name="Magnuson J.K."/>
            <person name="Henrissat B."/>
            <person name="Mortensen U.H."/>
            <person name="Larsen T.O."/>
            <person name="Devries R.P."/>
            <person name="Grigoriev I.V."/>
            <person name="Machida M."/>
            <person name="Baker S.E."/>
            <person name="Andersen M.R."/>
        </authorList>
    </citation>
    <scope>NUCLEOTIDE SEQUENCE [LARGE SCALE GENOMIC DNA]</scope>
    <source>
        <strain evidence="18 19">IBT 18842</strain>
    </source>
</reference>
<keyword evidence="10" id="KW-0378">Hydrolase</keyword>
<evidence type="ECO:0000256" key="2">
    <source>
        <dbReference type="ARBA" id="ARBA00004613"/>
    </source>
</evidence>
<evidence type="ECO:0000256" key="13">
    <source>
        <dbReference type="ARBA" id="ARBA00029931"/>
    </source>
</evidence>
<evidence type="ECO:0000256" key="7">
    <source>
        <dbReference type="ARBA" id="ARBA00022670"/>
    </source>
</evidence>
<evidence type="ECO:0000256" key="3">
    <source>
        <dbReference type="ARBA" id="ARBA00007447"/>
    </source>
</evidence>
<proteinExistence type="inferred from homology"/>
<dbReference type="SUPFAM" id="SSF50630">
    <property type="entry name" value="Acid proteases"/>
    <property type="match status" value="1"/>
</dbReference>
<evidence type="ECO:0000256" key="8">
    <source>
        <dbReference type="ARBA" id="ARBA00022729"/>
    </source>
</evidence>
<dbReference type="Proteomes" id="UP000325780">
    <property type="component" value="Unassembled WGS sequence"/>
</dbReference>
<dbReference type="EMBL" id="ML742199">
    <property type="protein sequence ID" value="KAE8147605.1"/>
    <property type="molecule type" value="Genomic_DNA"/>
</dbReference>
<keyword evidence="9" id="KW-0064">Aspartyl protease</keyword>
<evidence type="ECO:0000256" key="14">
    <source>
        <dbReference type="ARBA" id="ARBA00033457"/>
    </source>
</evidence>
<evidence type="ECO:0000256" key="10">
    <source>
        <dbReference type="ARBA" id="ARBA00022801"/>
    </source>
</evidence>
<feature type="signal peptide" evidence="16">
    <location>
        <begin position="1"/>
        <end position="19"/>
    </location>
</feature>